<keyword evidence="9" id="KW-1185">Reference proteome</keyword>
<dbReference type="STRING" id="6210.W6UKC8"/>
<sequence>MLAAEDGIPIMVDTSDTDAVTSVNFVGATFPCPWSDLPPVQPSSCELENFDEVSLIKKIQTEYWWIRETHIKTGPDKNSNFKNTWLFSSEKGQSESRIELSEYQVVRECLWALLGAGKGFLFAYCTDCEVLVRNICLYARKPACLTHLTYGALDAFCVEIAKYCTCILQIRAFTDFVLLAVPGTVPLPFIRLAESCARLTQDTYRTIASLEEDARMPDTPPLTLVSLTSKLQSWFRRLSFMAALILQVCSPQLTTVMSDTTSILLLNRLEELSCTLSHHLSDPYLVGLINDVYISATEAYLSDLLSKSGGRLFSAPFLRRNSEFSPTHPMFWEFGITLHKNIVPSVLLPVINDVFVGVKSLTLLQTTASTFRIPKIAEICRPLTPPVIHCSNVGADSVLELDPLDDPELHELAKLMHSIALKKPSNTLLLSAPRKWENSPSRTIQHLMESVRLLSKRISAQLYSSLLQGPLVLTSRSKDDSVSDSFHLTHAFTCLADVAFFRAADRMNIFCQSLFLLRPGERTEAEVNGMLREQLTLICGEKSWIHGHIRIGLDNQGNVMGDDVQARANALRLWVDVPWPLNIVLTEKNLGVYQQVFKFLLMLKHAKWALDSARWAQSAATHKMAILRSRFLFVINGLYAFIVDNIEAAHVRFMREVTQLQDDCSLDTLMTSFTHYLTRIVQLCLLEDCASQQILNQALRGLFELCLHFQLPDVIGSHLASEFSTRVAFLRTILSEAMQDSGRREKATPFLHVLELAHRFNTDMQTRLHFNR</sequence>
<evidence type="ECO:0000256" key="2">
    <source>
        <dbReference type="ARBA" id="ARBA00022490"/>
    </source>
</evidence>
<evidence type="ECO:0000259" key="6">
    <source>
        <dbReference type="Pfam" id="PF04130"/>
    </source>
</evidence>
<dbReference type="GO" id="GO:0051225">
    <property type="term" value="P:spindle assembly"/>
    <property type="evidence" value="ECO:0007669"/>
    <property type="project" value="TreeGrafter"/>
</dbReference>
<evidence type="ECO:0000256" key="5">
    <source>
        <dbReference type="RuleBase" id="RU363050"/>
    </source>
</evidence>
<dbReference type="Gene3D" id="1.20.120.1900">
    <property type="entry name" value="Gamma-tubulin complex, C-terminal domain"/>
    <property type="match status" value="1"/>
</dbReference>
<name>W6UKC8_ECHGR</name>
<feature type="domain" description="Gamma tubulin complex component C-terminal" evidence="6">
    <location>
        <begin position="444"/>
        <end position="738"/>
    </location>
</feature>
<dbReference type="InterPro" id="IPR042241">
    <property type="entry name" value="GCP_C_sf"/>
</dbReference>
<evidence type="ECO:0000256" key="1">
    <source>
        <dbReference type="ARBA" id="ARBA00010337"/>
    </source>
</evidence>
<dbReference type="EMBL" id="APAU02000016">
    <property type="protein sequence ID" value="EUB61980.1"/>
    <property type="molecule type" value="Genomic_DNA"/>
</dbReference>
<dbReference type="GO" id="GO:0031122">
    <property type="term" value="P:cytoplasmic microtubule organization"/>
    <property type="evidence" value="ECO:0007669"/>
    <property type="project" value="TreeGrafter"/>
</dbReference>
<comment type="subcellular location">
    <subcellularLocation>
        <location evidence="5">Cytoplasm</location>
        <location evidence="5">Cytoskeleton</location>
        <location evidence="5">Microtubule organizing center</location>
    </subcellularLocation>
</comment>
<dbReference type="PANTHER" id="PTHR19302:SF33">
    <property type="entry name" value="GAMMA-TUBULIN COMPLEX COMPONENT 5"/>
    <property type="match status" value="1"/>
</dbReference>
<dbReference type="GO" id="GO:0005874">
    <property type="term" value="C:microtubule"/>
    <property type="evidence" value="ECO:0007669"/>
    <property type="project" value="UniProtKB-KW"/>
</dbReference>
<dbReference type="Proteomes" id="UP000019149">
    <property type="component" value="Unassembled WGS sequence"/>
</dbReference>
<dbReference type="GO" id="GO:0000278">
    <property type="term" value="P:mitotic cell cycle"/>
    <property type="evidence" value="ECO:0007669"/>
    <property type="project" value="TreeGrafter"/>
</dbReference>
<feature type="domain" description="Gamma tubulin complex component protein N-terminal" evidence="7">
    <location>
        <begin position="159"/>
        <end position="390"/>
    </location>
</feature>
<dbReference type="GO" id="GO:0007020">
    <property type="term" value="P:microtubule nucleation"/>
    <property type="evidence" value="ECO:0007669"/>
    <property type="project" value="InterPro"/>
</dbReference>
<comment type="caution">
    <text evidence="8">The sequence shown here is derived from an EMBL/GenBank/DDBJ whole genome shotgun (WGS) entry which is preliminary data.</text>
</comment>
<proteinExistence type="inferred from homology"/>
<gene>
    <name evidence="8" type="ORF">EGR_03253</name>
</gene>
<dbReference type="Pfam" id="PF04130">
    <property type="entry name" value="GCP_C_terminal"/>
    <property type="match status" value="1"/>
</dbReference>
<comment type="similarity">
    <text evidence="1 5">Belongs to the TUBGCP family.</text>
</comment>
<evidence type="ECO:0000313" key="9">
    <source>
        <dbReference type="Proteomes" id="UP000019149"/>
    </source>
</evidence>
<dbReference type="InterPro" id="IPR041470">
    <property type="entry name" value="GCP_N"/>
</dbReference>
<dbReference type="GeneID" id="36338968"/>
<keyword evidence="3 5" id="KW-0493">Microtubule</keyword>
<keyword evidence="4 5" id="KW-0206">Cytoskeleton</keyword>
<dbReference type="GO" id="GO:0051321">
    <property type="term" value="P:meiotic cell cycle"/>
    <property type="evidence" value="ECO:0007669"/>
    <property type="project" value="TreeGrafter"/>
</dbReference>
<evidence type="ECO:0000313" key="8">
    <source>
        <dbReference type="EMBL" id="EUB61980.1"/>
    </source>
</evidence>
<reference evidence="8 9" key="1">
    <citation type="journal article" date="2013" name="Nat. Genet.">
        <title>The genome of the hydatid tapeworm Echinococcus granulosus.</title>
        <authorList>
            <person name="Zheng H."/>
            <person name="Zhang W."/>
            <person name="Zhang L."/>
            <person name="Zhang Z."/>
            <person name="Li J."/>
            <person name="Lu G."/>
            <person name="Zhu Y."/>
            <person name="Wang Y."/>
            <person name="Huang Y."/>
            <person name="Liu J."/>
            <person name="Kang H."/>
            <person name="Chen J."/>
            <person name="Wang L."/>
            <person name="Chen A."/>
            <person name="Yu S."/>
            <person name="Gao Z."/>
            <person name="Jin L."/>
            <person name="Gu W."/>
            <person name="Wang Z."/>
            <person name="Zhao L."/>
            <person name="Shi B."/>
            <person name="Wen H."/>
            <person name="Lin R."/>
            <person name="Jones M.K."/>
            <person name="Brejova B."/>
            <person name="Vinar T."/>
            <person name="Zhao G."/>
            <person name="McManus D.P."/>
            <person name="Chen Z."/>
            <person name="Zhou Y."/>
            <person name="Wang S."/>
        </authorList>
    </citation>
    <scope>NUCLEOTIDE SEQUENCE [LARGE SCALE GENOMIC DNA]</scope>
</reference>
<dbReference type="InterPro" id="IPR007259">
    <property type="entry name" value="GCP"/>
</dbReference>
<dbReference type="Pfam" id="PF17681">
    <property type="entry name" value="GCP_N_terminal"/>
    <property type="match status" value="1"/>
</dbReference>
<keyword evidence="2 5" id="KW-0963">Cytoplasm</keyword>
<dbReference type="GO" id="GO:0043015">
    <property type="term" value="F:gamma-tubulin binding"/>
    <property type="evidence" value="ECO:0007669"/>
    <property type="project" value="InterPro"/>
</dbReference>
<evidence type="ECO:0000256" key="3">
    <source>
        <dbReference type="ARBA" id="ARBA00022701"/>
    </source>
</evidence>
<dbReference type="GO" id="GO:0000930">
    <property type="term" value="C:gamma-tubulin complex"/>
    <property type="evidence" value="ECO:0007669"/>
    <property type="project" value="TreeGrafter"/>
</dbReference>
<dbReference type="OrthoDB" id="66546at2759"/>
<evidence type="ECO:0000259" key="7">
    <source>
        <dbReference type="Pfam" id="PF17681"/>
    </source>
</evidence>
<evidence type="ECO:0000256" key="4">
    <source>
        <dbReference type="ARBA" id="ARBA00023212"/>
    </source>
</evidence>
<dbReference type="CTD" id="36338968"/>
<dbReference type="PANTHER" id="PTHR19302">
    <property type="entry name" value="GAMMA TUBULIN COMPLEX PROTEIN"/>
    <property type="match status" value="1"/>
</dbReference>
<dbReference type="RefSeq" id="XP_024353176.1">
    <property type="nucleotide sequence ID" value="XM_024492502.1"/>
</dbReference>
<dbReference type="GO" id="GO:0000922">
    <property type="term" value="C:spindle pole"/>
    <property type="evidence" value="ECO:0007669"/>
    <property type="project" value="InterPro"/>
</dbReference>
<dbReference type="AlphaFoldDB" id="W6UKC8"/>
<protein>
    <recommendedName>
        <fullName evidence="5">Gamma-tubulin complex component</fullName>
    </recommendedName>
</protein>
<dbReference type="GO" id="GO:0051011">
    <property type="term" value="F:microtubule minus-end binding"/>
    <property type="evidence" value="ECO:0007669"/>
    <property type="project" value="TreeGrafter"/>
</dbReference>
<dbReference type="InterPro" id="IPR040457">
    <property type="entry name" value="GCP_C"/>
</dbReference>
<accession>W6UKC8</accession>
<organism evidence="8 9">
    <name type="scientific">Echinococcus granulosus</name>
    <name type="common">Hydatid tapeworm</name>
    <dbReference type="NCBI Taxonomy" id="6210"/>
    <lineage>
        <taxon>Eukaryota</taxon>
        <taxon>Metazoa</taxon>
        <taxon>Spiralia</taxon>
        <taxon>Lophotrochozoa</taxon>
        <taxon>Platyhelminthes</taxon>
        <taxon>Cestoda</taxon>
        <taxon>Eucestoda</taxon>
        <taxon>Cyclophyllidea</taxon>
        <taxon>Taeniidae</taxon>
        <taxon>Echinococcus</taxon>
        <taxon>Echinococcus granulosus group</taxon>
    </lineage>
</organism>
<dbReference type="KEGG" id="egl:EGR_03253"/>
<dbReference type="OMA" id="EDCASQQ"/>